<gene>
    <name evidence="5" type="primary">ribD_2</name>
    <name evidence="5" type="ORF">ERS852417_03033</name>
</gene>
<dbReference type="InterPro" id="IPR002734">
    <property type="entry name" value="RibDG_C"/>
</dbReference>
<comment type="pathway">
    <text evidence="1">Cofactor biosynthesis; riboflavin biosynthesis.</text>
</comment>
<evidence type="ECO:0000256" key="3">
    <source>
        <dbReference type="ARBA" id="ARBA00023002"/>
    </source>
</evidence>
<keyword evidence="3" id="KW-0560">Oxidoreductase</keyword>
<dbReference type="AlphaFoldDB" id="A0A174HR19"/>
<sequence length="226" mass="25812">MNIYILSEVSIDGKITTGTEASSKFFYEYLTTEEMKYIHKKRSHAQAIIVGKRTIDIDNPSLTERFFGNDKLIRIIPSNSLDFDFESTIFQDDNETIIVTKNQNKNHKNVEIIRKNGKKILFIGNDEVDFVKLRDYLDQELHIKEVIVEGGGTINSKLIEADIIDGINIMQFPLIIGGQKAPSLVDGNGFSIDKFPKFHLKSIEVKKNFISIYYEKGKRAKEGCIK</sequence>
<feature type="domain" description="Bacterial bifunctional deaminase-reductase C-terminal" evidence="4">
    <location>
        <begin position="7"/>
        <end position="205"/>
    </location>
</feature>
<dbReference type="Proteomes" id="UP000095384">
    <property type="component" value="Unassembled WGS sequence"/>
</dbReference>
<evidence type="ECO:0000256" key="2">
    <source>
        <dbReference type="ARBA" id="ARBA00022857"/>
    </source>
</evidence>
<reference evidence="5 6" key="1">
    <citation type="submission" date="2015-09" db="EMBL/GenBank/DDBJ databases">
        <authorList>
            <consortium name="Pathogen Informatics"/>
        </authorList>
    </citation>
    <scope>NUCLEOTIDE SEQUENCE [LARGE SCALE GENOMIC DNA]</scope>
    <source>
        <strain evidence="5 6">2789STDY5608860</strain>
    </source>
</reference>
<evidence type="ECO:0000259" key="4">
    <source>
        <dbReference type="Pfam" id="PF01872"/>
    </source>
</evidence>
<dbReference type="InterPro" id="IPR024072">
    <property type="entry name" value="DHFR-like_dom_sf"/>
</dbReference>
<name>A0A174HR19_9FIRM</name>
<dbReference type="EMBL" id="CYYW01000045">
    <property type="protein sequence ID" value="CUO75767.1"/>
    <property type="molecule type" value="Genomic_DNA"/>
</dbReference>
<dbReference type="PANTHER" id="PTHR38011:SF7">
    <property type="entry name" value="2,5-DIAMINO-6-RIBOSYLAMINO-4(3H)-PYRIMIDINONE 5'-PHOSPHATE REDUCTASE"/>
    <property type="match status" value="1"/>
</dbReference>
<dbReference type="SUPFAM" id="SSF53597">
    <property type="entry name" value="Dihydrofolate reductase-like"/>
    <property type="match status" value="1"/>
</dbReference>
<dbReference type="Gene3D" id="3.40.430.10">
    <property type="entry name" value="Dihydrofolate Reductase, subunit A"/>
    <property type="match status" value="1"/>
</dbReference>
<protein>
    <submittedName>
        <fullName evidence="5">Riboflavin biosynthesis protein RibD</fullName>
    </submittedName>
</protein>
<organism evidence="5 6">
    <name type="scientific">Agathobacter rectalis</name>
    <dbReference type="NCBI Taxonomy" id="39491"/>
    <lineage>
        <taxon>Bacteria</taxon>
        <taxon>Bacillati</taxon>
        <taxon>Bacillota</taxon>
        <taxon>Clostridia</taxon>
        <taxon>Lachnospirales</taxon>
        <taxon>Lachnospiraceae</taxon>
        <taxon>Agathobacter</taxon>
    </lineage>
</organism>
<evidence type="ECO:0000313" key="5">
    <source>
        <dbReference type="EMBL" id="CUO75767.1"/>
    </source>
</evidence>
<dbReference type="Pfam" id="PF01872">
    <property type="entry name" value="RibD_C"/>
    <property type="match status" value="1"/>
</dbReference>
<keyword evidence="2" id="KW-0521">NADP</keyword>
<dbReference type="GO" id="GO:0009231">
    <property type="term" value="P:riboflavin biosynthetic process"/>
    <property type="evidence" value="ECO:0007669"/>
    <property type="project" value="InterPro"/>
</dbReference>
<proteinExistence type="predicted"/>
<evidence type="ECO:0000313" key="6">
    <source>
        <dbReference type="Proteomes" id="UP000095384"/>
    </source>
</evidence>
<dbReference type="GO" id="GO:0008703">
    <property type="term" value="F:5-amino-6-(5-phosphoribosylamino)uracil reductase activity"/>
    <property type="evidence" value="ECO:0007669"/>
    <property type="project" value="InterPro"/>
</dbReference>
<dbReference type="PANTHER" id="PTHR38011">
    <property type="entry name" value="DIHYDROFOLATE REDUCTASE FAMILY PROTEIN (AFU_ORTHOLOGUE AFUA_8G06820)"/>
    <property type="match status" value="1"/>
</dbReference>
<evidence type="ECO:0000256" key="1">
    <source>
        <dbReference type="ARBA" id="ARBA00005104"/>
    </source>
</evidence>
<accession>A0A174HR19</accession>
<dbReference type="RefSeq" id="WP_055225185.1">
    <property type="nucleotide sequence ID" value="NZ_CYYW01000045.1"/>
</dbReference>
<dbReference type="InterPro" id="IPR050765">
    <property type="entry name" value="Riboflavin_Biosynth_HTPR"/>
</dbReference>